<protein>
    <recommendedName>
        <fullName evidence="3">Glucose-6-phosphate dehydrogenase C-terminal domain-containing protein</fullName>
    </recommendedName>
</protein>
<accession>A0A498IIX4</accession>
<dbReference type="Pfam" id="PF02781">
    <property type="entry name" value="G6PD_C"/>
    <property type="match status" value="1"/>
</dbReference>
<dbReference type="GO" id="GO:0004345">
    <property type="term" value="F:glucose-6-phosphate dehydrogenase activity"/>
    <property type="evidence" value="ECO:0007669"/>
    <property type="project" value="InterPro"/>
</dbReference>
<organism evidence="4 5">
    <name type="scientific">Malus domestica</name>
    <name type="common">Apple</name>
    <name type="synonym">Pyrus malus</name>
    <dbReference type="NCBI Taxonomy" id="3750"/>
    <lineage>
        <taxon>Eukaryota</taxon>
        <taxon>Viridiplantae</taxon>
        <taxon>Streptophyta</taxon>
        <taxon>Embryophyta</taxon>
        <taxon>Tracheophyta</taxon>
        <taxon>Spermatophyta</taxon>
        <taxon>Magnoliopsida</taxon>
        <taxon>eudicotyledons</taxon>
        <taxon>Gunneridae</taxon>
        <taxon>Pentapetalae</taxon>
        <taxon>rosids</taxon>
        <taxon>fabids</taxon>
        <taxon>Rosales</taxon>
        <taxon>Rosaceae</taxon>
        <taxon>Amygdaloideae</taxon>
        <taxon>Maleae</taxon>
        <taxon>Malus</taxon>
    </lineage>
</organism>
<dbReference type="Proteomes" id="UP000290289">
    <property type="component" value="Chromosome 12"/>
</dbReference>
<feature type="domain" description="Glucose-6-phosphate dehydrogenase C-terminal" evidence="3">
    <location>
        <begin position="19"/>
        <end position="68"/>
    </location>
</feature>
<comment type="caution">
    <text evidence="4">The sequence shown here is derived from an EMBL/GenBank/DDBJ whole genome shotgun (WGS) entry which is preliminary data.</text>
</comment>
<evidence type="ECO:0000313" key="5">
    <source>
        <dbReference type="Proteomes" id="UP000290289"/>
    </source>
</evidence>
<gene>
    <name evidence="4" type="ORF">DVH24_036465</name>
</gene>
<sequence length="79" mass="8675">MDLDNRDFSFGDDTDVNVNHLFLRSNELAAAWNVLTPVLNEIDKKNIATELYELGGRGPVGAYHLLGKTWGSLGRGLAT</sequence>
<dbReference type="Gene3D" id="3.30.360.10">
    <property type="entry name" value="Dihydrodipicolinate Reductase, domain 2"/>
    <property type="match status" value="1"/>
</dbReference>
<dbReference type="PANTHER" id="PTHR23429:SF4">
    <property type="entry name" value="INACTIVE GLUCOSE-6-PHOSPHATE 1-DEHYDROGENASE 4, CHLOROPLASTIC"/>
    <property type="match status" value="1"/>
</dbReference>
<dbReference type="GO" id="GO:0006006">
    <property type="term" value="P:glucose metabolic process"/>
    <property type="evidence" value="ECO:0007669"/>
    <property type="project" value="InterPro"/>
</dbReference>
<dbReference type="InterPro" id="IPR001282">
    <property type="entry name" value="G6P_DH"/>
</dbReference>
<dbReference type="STRING" id="3750.A0A498IIX4"/>
<dbReference type="PANTHER" id="PTHR23429">
    <property type="entry name" value="GLUCOSE-6-PHOSPHATE 1-DEHYDROGENASE G6PD"/>
    <property type="match status" value="1"/>
</dbReference>
<dbReference type="EMBL" id="RDQH01000338">
    <property type="protein sequence ID" value="RXH82124.1"/>
    <property type="molecule type" value="Genomic_DNA"/>
</dbReference>
<dbReference type="InterPro" id="IPR022675">
    <property type="entry name" value="G6P_DH_C"/>
</dbReference>
<reference evidence="4 5" key="1">
    <citation type="submission" date="2018-10" db="EMBL/GenBank/DDBJ databases">
        <title>A high-quality apple genome assembly.</title>
        <authorList>
            <person name="Hu J."/>
        </authorList>
    </citation>
    <scope>NUCLEOTIDE SEQUENCE [LARGE SCALE GENOMIC DNA]</scope>
    <source>
        <strain evidence="5">cv. HFTH1</strain>
        <tissue evidence="4">Young leaf</tissue>
    </source>
</reference>
<evidence type="ECO:0000256" key="1">
    <source>
        <dbReference type="ARBA" id="ARBA00022857"/>
    </source>
</evidence>
<dbReference type="AlphaFoldDB" id="A0A498IIX4"/>
<evidence type="ECO:0000313" key="4">
    <source>
        <dbReference type="EMBL" id="RXH82124.1"/>
    </source>
</evidence>
<evidence type="ECO:0000256" key="2">
    <source>
        <dbReference type="ARBA" id="ARBA00023277"/>
    </source>
</evidence>
<dbReference type="GO" id="GO:0050661">
    <property type="term" value="F:NADP binding"/>
    <property type="evidence" value="ECO:0007669"/>
    <property type="project" value="InterPro"/>
</dbReference>
<name>A0A498IIX4_MALDO</name>
<evidence type="ECO:0000259" key="3">
    <source>
        <dbReference type="Pfam" id="PF02781"/>
    </source>
</evidence>
<keyword evidence="1" id="KW-0521">NADP</keyword>
<proteinExistence type="predicted"/>
<dbReference type="SUPFAM" id="SSF55347">
    <property type="entry name" value="Glyceraldehyde-3-phosphate dehydrogenase-like, C-terminal domain"/>
    <property type="match status" value="1"/>
</dbReference>
<keyword evidence="2" id="KW-0119">Carbohydrate metabolism</keyword>
<keyword evidence="5" id="KW-1185">Reference proteome</keyword>